<dbReference type="EMBL" id="JAMKPW020000019">
    <property type="protein sequence ID" value="KAK8208001.1"/>
    <property type="molecule type" value="Genomic_DNA"/>
</dbReference>
<keyword evidence="2" id="KW-1185">Reference proteome</keyword>
<organism evidence="1 2">
    <name type="scientific">Zalaria obscura</name>
    <dbReference type="NCBI Taxonomy" id="2024903"/>
    <lineage>
        <taxon>Eukaryota</taxon>
        <taxon>Fungi</taxon>
        <taxon>Dikarya</taxon>
        <taxon>Ascomycota</taxon>
        <taxon>Pezizomycotina</taxon>
        <taxon>Dothideomycetes</taxon>
        <taxon>Dothideomycetidae</taxon>
        <taxon>Dothideales</taxon>
        <taxon>Zalariaceae</taxon>
        <taxon>Zalaria</taxon>
    </lineage>
</organism>
<reference evidence="1" key="1">
    <citation type="submission" date="2024-02" db="EMBL/GenBank/DDBJ databases">
        <title>Metagenome Assembled Genome of Zalaria obscura JY119.</title>
        <authorList>
            <person name="Vighnesh L."/>
            <person name="Jagadeeshwari U."/>
            <person name="Venkata Ramana C."/>
            <person name="Sasikala C."/>
        </authorList>
    </citation>
    <scope>NUCLEOTIDE SEQUENCE</scope>
    <source>
        <strain evidence="1">JY119</strain>
    </source>
</reference>
<sequence length="115" mass="12866">MPTIITLLFTLLATASIIPRRDAKSRPDVPDLRAYRWVCRSALYHRDDDDGARTADGMWFYADCDGVRGLSDCVPIWVCDGDVDGDRGVGGEIGEGIRWLWAMGINQSQVYLDKN</sequence>
<gene>
    <name evidence="1" type="ORF">M8818_004039</name>
</gene>
<evidence type="ECO:0000313" key="2">
    <source>
        <dbReference type="Proteomes" id="UP001320706"/>
    </source>
</evidence>
<protein>
    <submittedName>
        <fullName evidence="1">Uncharacterized protein</fullName>
    </submittedName>
</protein>
<proteinExistence type="predicted"/>
<accession>A0ACC3SH27</accession>
<comment type="caution">
    <text evidence="1">The sequence shown here is derived from an EMBL/GenBank/DDBJ whole genome shotgun (WGS) entry which is preliminary data.</text>
</comment>
<name>A0ACC3SH27_9PEZI</name>
<dbReference type="Proteomes" id="UP001320706">
    <property type="component" value="Unassembled WGS sequence"/>
</dbReference>
<evidence type="ECO:0000313" key="1">
    <source>
        <dbReference type="EMBL" id="KAK8208001.1"/>
    </source>
</evidence>